<sequence>MAEKIRVEVPIVSIGEAPALKLKENFLLQELNSLSVECLPGEIPNRVDIDLASLTEVGQAIHVKDIMLDKYCLEVYYYSRSYLFSKYQ</sequence>
<organism evidence="2">
    <name type="scientific">marine sediment metagenome</name>
    <dbReference type="NCBI Taxonomy" id="412755"/>
    <lineage>
        <taxon>unclassified sequences</taxon>
        <taxon>metagenomes</taxon>
        <taxon>ecological metagenomes</taxon>
    </lineage>
</organism>
<dbReference type="InterPro" id="IPR011035">
    <property type="entry name" value="Ribosomal_bL25/Gln-tRNA_synth"/>
</dbReference>
<dbReference type="AlphaFoldDB" id="X1RI76"/>
<evidence type="ECO:0000259" key="1">
    <source>
        <dbReference type="Pfam" id="PF14693"/>
    </source>
</evidence>
<dbReference type="PANTHER" id="PTHR33284">
    <property type="entry name" value="RIBOSOMAL PROTEIN L25/GLN-TRNA SYNTHETASE, ANTI-CODON-BINDING DOMAIN-CONTAINING PROTEIN"/>
    <property type="match status" value="1"/>
</dbReference>
<gene>
    <name evidence="2" type="ORF">S12H4_24687</name>
</gene>
<dbReference type="PANTHER" id="PTHR33284:SF1">
    <property type="entry name" value="RIBOSOMAL PROTEIN L25_GLN-TRNA SYNTHETASE, ANTI-CODON-BINDING DOMAIN-CONTAINING PROTEIN"/>
    <property type="match status" value="1"/>
</dbReference>
<dbReference type="Pfam" id="PF14693">
    <property type="entry name" value="Ribosomal_TL5_C"/>
    <property type="match status" value="1"/>
</dbReference>
<dbReference type="SUPFAM" id="SSF50715">
    <property type="entry name" value="Ribosomal protein L25-like"/>
    <property type="match status" value="1"/>
</dbReference>
<dbReference type="GO" id="GO:0006412">
    <property type="term" value="P:translation"/>
    <property type="evidence" value="ECO:0007669"/>
    <property type="project" value="InterPro"/>
</dbReference>
<dbReference type="GO" id="GO:0008097">
    <property type="term" value="F:5S rRNA binding"/>
    <property type="evidence" value="ECO:0007669"/>
    <property type="project" value="TreeGrafter"/>
</dbReference>
<evidence type="ECO:0000313" key="2">
    <source>
        <dbReference type="EMBL" id="GAI80442.1"/>
    </source>
</evidence>
<dbReference type="GO" id="GO:0003735">
    <property type="term" value="F:structural constituent of ribosome"/>
    <property type="evidence" value="ECO:0007669"/>
    <property type="project" value="InterPro"/>
</dbReference>
<dbReference type="InterPro" id="IPR020057">
    <property type="entry name" value="Ribosomal_bL25_b-dom"/>
</dbReference>
<dbReference type="InterPro" id="IPR020930">
    <property type="entry name" value="Ribosomal_uL5_bac-type"/>
</dbReference>
<protein>
    <recommendedName>
        <fullName evidence="1">Large ribosomal subunit protein bL25 beta domain-containing protein</fullName>
    </recommendedName>
</protein>
<proteinExistence type="predicted"/>
<dbReference type="GO" id="GO:0022625">
    <property type="term" value="C:cytosolic large ribosomal subunit"/>
    <property type="evidence" value="ECO:0007669"/>
    <property type="project" value="TreeGrafter"/>
</dbReference>
<name>X1RI76_9ZZZZ</name>
<feature type="domain" description="Large ribosomal subunit protein bL25 beta" evidence="1">
    <location>
        <begin position="4"/>
        <end position="70"/>
    </location>
</feature>
<reference evidence="2" key="1">
    <citation type="journal article" date="2014" name="Front. Microbiol.">
        <title>High frequency of phylogenetically diverse reductive dehalogenase-homologous genes in deep subseafloor sedimentary metagenomes.</title>
        <authorList>
            <person name="Kawai M."/>
            <person name="Futagami T."/>
            <person name="Toyoda A."/>
            <person name="Takaki Y."/>
            <person name="Nishi S."/>
            <person name="Hori S."/>
            <person name="Arai W."/>
            <person name="Tsubouchi T."/>
            <person name="Morono Y."/>
            <person name="Uchiyama I."/>
            <person name="Ito T."/>
            <person name="Fujiyama A."/>
            <person name="Inagaki F."/>
            <person name="Takami H."/>
        </authorList>
    </citation>
    <scope>NUCLEOTIDE SEQUENCE</scope>
    <source>
        <strain evidence="2">Expedition CK06-06</strain>
    </source>
</reference>
<dbReference type="EMBL" id="BARW01013488">
    <property type="protein sequence ID" value="GAI80442.1"/>
    <property type="molecule type" value="Genomic_DNA"/>
</dbReference>
<dbReference type="InterPro" id="IPR037121">
    <property type="entry name" value="Ribosomal_bL25_C"/>
</dbReference>
<comment type="caution">
    <text evidence="2">The sequence shown here is derived from an EMBL/GenBank/DDBJ whole genome shotgun (WGS) entry which is preliminary data.</text>
</comment>
<accession>X1RI76</accession>
<dbReference type="Gene3D" id="2.170.120.20">
    <property type="entry name" value="Ribosomal protein L25, beta domain"/>
    <property type="match status" value="1"/>
</dbReference>